<evidence type="ECO:0000256" key="2">
    <source>
        <dbReference type="ARBA" id="ARBA00023125"/>
    </source>
</evidence>
<dbReference type="GO" id="GO:0000976">
    <property type="term" value="F:transcription cis-regulatory region binding"/>
    <property type="evidence" value="ECO:0007669"/>
    <property type="project" value="TreeGrafter"/>
</dbReference>
<dbReference type="AlphaFoldDB" id="A0A7W7ZIC3"/>
<evidence type="ECO:0000256" key="1">
    <source>
        <dbReference type="ARBA" id="ARBA00023015"/>
    </source>
</evidence>
<dbReference type="Proteomes" id="UP000540989">
    <property type="component" value="Unassembled WGS sequence"/>
</dbReference>
<dbReference type="PRINTS" id="PR00455">
    <property type="entry name" value="HTHTETR"/>
</dbReference>
<dbReference type="EMBL" id="JACHIP010000013">
    <property type="protein sequence ID" value="MBB5060428.1"/>
    <property type="molecule type" value="Genomic_DNA"/>
</dbReference>
<dbReference type="GO" id="GO:0003700">
    <property type="term" value="F:DNA-binding transcription factor activity"/>
    <property type="evidence" value="ECO:0007669"/>
    <property type="project" value="TreeGrafter"/>
</dbReference>
<feature type="domain" description="HTH tetR-type" evidence="5">
    <location>
        <begin position="1"/>
        <end position="59"/>
    </location>
</feature>
<dbReference type="InterPro" id="IPR009057">
    <property type="entry name" value="Homeodomain-like_sf"/>
</dbReference>
<reference evidence="6 7" key="1">
    <citation type="submission" date="2020-08" db="EMBL/GenBank/DDBJ databases">
        <title>Genomic Encyclopedia of Type Strains, Phase IV (KMG-V): Genome sequencing to study the core and pangenomes of soil and plant-associated prokaryotes.</title>
        <authorList>
            <person name="Whitman W."/>
        </authorList>
    </citation>
    <scope>NUCLEOTIDE SEQUENCE [LARGE SCALE GENOMIC DNA]</scope>
    <source>
        <strain evidence="6 7">M8UP14</strain>
    </source>
</reference>
<evidence type="ECO:0000313" key="7">
    <source>
        <dbReference type="Proteomes" id="UP000540989"/>
    </source>
</evidence>
<dbReference type="InterPro" id="IPR001647">
    <property type="entry name" value="HTH_TetR"/>
</dbReference>
<dbReference type="SUPFAM" id="SSF48498">
    <property type="entry name" value="Tetracyclin repressor-like, C-terminal domain"/>
    <property type="match status" value="1"/>
</dbReference>
<accession>A0A7W7ZIC3</accession>
<dbReference type="InterPro" id="IPR036271">
    <property type="entry name" value="Tet_transcr_reg_TetR-rel_C_sf"/>
</dbReference>
<dbReference type="InterPro" id="IPR050109">
    <property type="entry name" value="HTH-type_TetR-like_transc_reg"/>
</dbReference>
<dbReference type="SUPFAM" id="SSF46689">
    <property type="entry name" value="Homeodomain-like"/>
    <property type="match status" value="1"/>
</dbReference>
<dbReference type="PANTHER" id="PTHR30055">
    <property type="entry name" value="HTH-TYPE TRANSCRIPTIONAL REGULATOR RUTR"/>
    <property type="match status" value="1"/>
</dbReference>
<dbReference type="Gene3D" id="1.10.357.10">
    <property type="entry name" value="Tetracycline Repressor, domain 2"/>
    <property type="match status" value="1"/>
</dbReference>
<evidence type="ECO:0000256" key="3">
    <source>
        <dbReference type="ARBA" id="ARBA00023163"/>
    </source>
</evidence>
<evidence type="ECO:0000313" key="6">
    <source>
        <dbReference type="EMBL" id="MBB5060428.1"/>
    </source>
</evidence>
<organism evidence="6 7">
    <name type="scientific">Granulicella aggregans</name>
    <dbReference type="NCBI Taxonomy" id="474949"/>
    <lineage>
        <taxon>Bacteria</taxon>
        <taxon>Pseudomonadati</taxon>
        <taxon>Acidobacteriota</taxon>
        <taxon>Terriglobia</taxon>
        <taxon>Terriglobales</taxon>
        <taxon>Acidobacteriaceae</taxon>
        <taxon>Granulicella</taxon>
    </lineage>
</organism>
<keyword evidence="1" id="KW-0805">Transcription regulation</keyword>
<protein>
    <submittedName>
        <fullName evidence="6">AcrR family transcriptional regulator</fullName>
    </submittedName>
</protein>
<dbReference type="InterPro" id="IPR025996">
    <property type="entry name" value="MT1864/Rv1816-like_C"/>
</dbReference>
<comment type="caution">
    <text evidence="6">The sequence shown here is derived from an EMBL/GenBank/DDBJ whole genome shotgun (WGS) entry which is preliminary data.</text>
</comment>
<evidence type="ECO:0000256" key="4">
    <source>
        <dbReference type="PROSITE-ProRule" id="PRU00335"/>
    </source>
</evidence>
<dbReference type="Pfam" id="PF00440">
    <property type="entry name" value="TetR_N"/>
    <property type="match status" value="1"/>
</dbReference>
<keyword evidence="3" id="KW-0804">Transcription</keyword>
<dbReference type="PROSITE" id="PS50977">
    <property type="entry name" value="HTH_TETR_2"/>
    <property type="match status" value="1"/>
</dbReference>
<name>A0A7W7ZIC3_9BACT</name>
<evidence type="ECO:0000259" key="5">
    <source>
        <dbReference type="PROSITE" id="PS50977"/>
    </source>
</evidence>
<dbReference type="Pfam" id="PF13305">
    <property type="entry name" value="TetR_C_33"/>
    <property type="match status" value="1"/>
</dbReference>
<dbReference type="PANTHER" id="PTHR30055:SF234">
    <property type="entry name" value="HTH-TYPE TRANSCRIPTIONAL REGULATOR BETI"/>
    <property type="match status" value="1"/>
</dbReference>
<keyword evidence="2 4" id="KW-0238">DNA-binding</keyword>
<feature type="DNA-binding region" description="H-T-H motif" evidence="4">
    <location>
        <begin position="22"/>
        <end position="41"/>
    </location>
</feature>
<proteinExistence type="predicted"/>
<keyword evidence="7" id="KW-1185">Reference proteome</keyword>
<dbReference type="RefSeq" id="WP_184222730.1">
    <property type="nucleotide sequence ID" value="NZ_JACHIP010000013.1"/>
</dbReference>
<gene>
    <name evidence="6" type="ORF">HDF16_005164</name>
</gene>
<sequence length="188" mass="20972">MAASIREAARKLLDREGITALSMRGVAKRVGVTPMALYRHYADRASLLNAVADEGFGELAARVRALRLDGSVEQRLMQVGTVFLDVALTLPNLYELMFLTPRAGARVYPRDFKAGRSPTFNPTVDLLAEAMRAGELRLDDPVEIAFELSALSHGLIVLYLGGRVAQSERQFRMLHQRSFRRYLNGLRP</sequence>